<keyword evidence="3 6" id="KW-0328">Glycosyltransferase</keyword>
<protein>
    <recommendedName>
        <fullName evidence="2 6">Orotate phosphoribosyltransferase</fullName>
        <shortName evidence="6">OPRT</shortName>
        <shortName evidence="6">OPRTase</shortName>
        <ecNumber evidence="2 6">2.4.2.10</ecNumber>
    </recommendedName>
</protein>
<keyword evidence="6" id="KW-0460">Magnesium</keyword>
<dbReference type="CDD" id="cd06223">
    <property type="entry name" value="PRTases_typeI"/>
    <property type="match status" value="1"/>
</dbReference>
<feature type="binding site" description="in other chain" evidence="6">
    <location>
        <begin position="122"/>
        <end position="130"/>
    </location>
    <ligand>
        <name>5-phospho-alpha-D-ribose 1-diphosphate</name>
        <dbReference type="ChEBI" id="CHEBI:58017"/>
        <note>ligand shared between dimeric partners</note>
    </ligand>
</feature>
<dbReference type="EMBL" id="CP041666">
    <property type="protein sequence ID" value="QDP40118.1"/>
    <property type="molecule type" value="Genomic_DNA"/>
</dbReference>
<gene>
    <name evidence="6" type="primary">pyrE</name>
    <name evidence="8" type="ORF">FN924_08020</name>
</gene>
<feature type="binding site" evidence="6">
    <location>
        <position position="102"/>
    </location>
    <ligand>
        <name>5-phospho-alpha-D-ribose 1-diphosphate</name>
        <dbReference type="ChEBI" id="CHEBI:58017"/>
        <note>ligand shared between dimeric partners</note>
    </ligand>
</feature>
<dbReference type="AlphaFoldDB" id="A0A516KFD2"/>
<dbReference type="GO" id="GO:0019856">
    <property type="term" value="P:pyrimidine nucleobase biosynthetic process"/>
    <property type="evidence" value="ECO:0007669"/>
    <property type="project" value="TreeGrafter"/>
</dbReference>
<dbReference type="GO" id="GO:0000287">
    <property type="term" value="F:magnesium ion binding"/>
    <property type="evidence" value="ECO:0007669"/>
    <property type="project" value="UniProtKB-UniRule"/>
</dbReference>
<comment type="function">
    <text evidence="6">Catalyzes the transfer of a ribosyl phosphate group from 5-phosphoribose 1-diphosphate to orotate, leading to the formation of orotidine monophosphate (OMP).</text>
</comment>
<evidence type="ECO:0000313" key="8">
    <source>
        <dbReference type="EMBL" id="QDP40118.1"/>
    </source>
</evidence>
<comment type="caution">
    <text evidence="6">Lacks conserved residue(s) required for the propagation of feature annotation.</text>
</comment>
<dbReference type="Pfam" id="PF00156">
    <property type="entry name" value="Pribosyltran"/>
    <property type="match status" value="1"/>
</dbReference>
<comment type="pathway">
    <text evidence="1 6">Pyrimidine metabolism; UMP biosynthesis via de novo pathway; UMP from orotate: step 1/2.</text>
</comment>
<dbReference type="InterPro" id="IPR029057">
    <property type="entry name" value="PRTase-like"/>
</dbReference>
<dbReference type="SUPFAM" id="SSF53271">
    <property type="entry name" value="PRTase-like"/>
    <property type="match status" value="1"/>
</dbReference>
<feature type="domain" description="Phosphoribosyltransferase" evidence="7">
    <location>
        <begin position="49"/>
        <end position="152"/>
    </location>
</feature>
<dbReference type="GO" id="GO:0044205">
    <property type="term" value="P:'de novo' UMP biosynthetic process"/>
    <property type="evidence" value="ECO:0007669"/>
    <property type="project" value="UniProtKB-UniRule"/>
</dbReference>
<comment type="catalytic activity">
    <reaction evidence="6">
        <text>orotidine 5'-phosphate + diphosphate = orotate + 5-phospho-alpha-D-ribose 1-diphosphate</text>
        <dbReference type="Rhea" id="RHEA:10380"/>
        <dbReference type="ChEBI" id="CHEBI:30839"/>
        <dbReference type="ChEBI" id="CHEBI:33019"/>
        <dbReference type="ChEBI" id="CHEBI:57538"/>
        <dbReference type="ChEBI" id="CHEBI:58017"/>
        <dbReference type="EC" id="2.4.2.10"/>
    </reaction>
</comment>
<dbReference type="RefSeq" id="WP_143893382.1">
    <property type="nucleotide sequence ID" value="NZ_CP041666.1"/>
</dbReference>
<dbReference type="InterPro" id="IPR023031">
    <property type="entry name" value="OPRT"/>
</dbReference>
<keyword evidence="4 6" id="KW-0808">Transferase</keyword>
<dbReference type="InterPro" id="IPR004467">
    <property type="entry name" value="Or_phspho_trans_dom"/>
</dbReference>
<dbReference type="UniPathway" id="UPA00070">
    <property type="reaction ID" value="UER00119"/>
</dbReference>
<keyword evidence="9" id="KW-1185">Reference proteome</keyword>
<feature type="binding site" evidence="6">
    <location>
        <position position="126"/>
    </location>
    <ligand>
        <name>orotate</name>
        <dbReference type="ChEBI" id="CHEBI:30839"/>
    </ligand>
</feature>
<evidence type="ECO:0000256" key="3">
    <source>
        <dbReference type="ARBA" id="ARBA00022676"/>
    </source>
</evidence>
<evidence type="ECO:0000256" key="4">
    <source>
        <dbReference type="ARBA" id="ARBA00022679"/>
    </source>
</evidence>
<feature type="binding site" evidence="6">
    <location>
        <position position="100"/>
    </location>
    <ligand>
        <name>5-phospho-alpha-D-ribose 1-diphosphate</name>
        <dbReference type="ChEBI" id="CHEBI:58017"/>
        <note>ligand shared between dimeric partners</note>
    </ligand>
</feature>
<dbReference type="NCBIfam" id="TIGR00336">
    <property type="entry name" value="pyrE"/>
    <property type="match status" value="1"/>
</dbReference>
<proteinExistence type="inferred from homology"/>
<organism evidence="8 9">
    <name type="scientific">Radiobacillus deserti</name>
    <dbReference type="NCBI Taxonomy" id="2594883"/>
    <lineage>
        <taxon>Bacteria</taxon>
        <taxon>Bacillati</taxon>
        <taxon>Bacillota</taxon>
        <taxon>Bacilli</taxon>
        <taxon>Bacillales</taxon>
        <taxon>Bacillaceae</taxon>
        <taxon>Radiobacillus</taxon>
    </lineage>
</organism>
<comment type="cofactor">
    <cofactor evidence="6">
        <name>Mg(2+)</name>
        <dbReference type="ChEBI" id="CHEBI:18420"/>
    </cofactor>
</comment>
<accession>A0A516KFD2</accession>
<dbReference type="KEGG" id="aqt:FN924_08020"/>
<comment type="subunit">
    <text evidence="6">Homodimer.</text>
</comment>
<dbReference type="GO" id="GO:0004588">
    <property type="term" value="F:orotate phosphoribosyltransferase activity"/>
    <property type="evidence" value="ECO:0007669"/>
    <property type="project" value="UniProtKB-UniRule"/>
</dbReference>
<dbReference type="Proteomes" id="UP000315215">
    <property type="component" value="Chromosome"/>
</dbReference>
<dbReference type="InterPro" id="IPR000836">
    <property type="entry name" value="PRTase_dom"/>
</dbReference>
<evidence type="ECO:0000259" key="7">
    <source>
        <dbReference type="Pfam" id="PF00156"/>
    </source>
</evidence>
<feature type="binding site" evidence="6">
    <location>
        <position position="96"/>
    </location>
    <ligand>
        <name>5-phospho-alpha-D-ribose 1-diphosphate</name>
        <dbReference type="ChEBI" id="CHEBI:58017"/>
        <note>ligand shared between dimeric partners</note>
    </ligand>
</feature>
<evidence type="ECO:0000256" key="2">
    <source>
        <dbReference type="ARBA" id="ARBA00011971"/>
    </source>
</evidence>
<evidence type="ECO:0000256" key="1">
    <source>
        <dbReference type="ARBA" id="ARBA00004889"/>
    </source>
</evidence>
<dbReference type="PANTHER" id="PTHR19278:SF9">
    <property type="entry name" value="URIDINE 5'-MONOPHOSPHATE SYNTHASE"/>
    <property type="match status" value="1"/>
</dbReference>
<dbReference type="PANTHER" id="PTHR19278">
    <property type="entry name" value="OROTATE PHOSPHORIBOSYLTRANSFERASE"/>
    <property type="match status" value="1"/>
</dbReference>
<comment type="similarity">
    <text evidence="6">Belongs to the purine/pyrimidine phosphoribosyltransferase family. PyrE subfamily.</text>
</comment>
<keyword evidence="5 6" id="KW-0665">Pyrimidine biosynthesis</keyword>
<dbReference type="EC" id="2.4.2.10" evidence="2 6"/>
<dbReference type="OrthoDB" id="9802134at2"/>
<sequence length="209" mass="22987">MSIKVEIAKGLFDIGAIQIRPNDPFTWTSGIQSPIYCDNRMTMSYPDIRNRIADAFVEMIEKLDEKPDVIAGCATAGIPHAAWVAQKLNLPMVYVRSSAKKHGKGNRIEGVIKEGQKVIVIEDLISTGGSSIDAAIGLQKEGAVVIGVLAIFTYGLEKANNAFEESNLKMQTITNYDQLMTELVKSSSLTEADHEKMITWRNELGKISQ</sequence>
<dbReference type="HAMAP" id="MF_01208">
    <property type="entry name" value="PyrE"/>
    <property type="match status" value="1"/>
</dbReference>
<evidence type="ECO:0000313" key="9">
    <source>
        <dbReference type="Proteomes" id="UP000315215"/>
    </source>
</evidence>
<evidence type="ECO:0000256" key="5">
    <source>
        <dbReference type="ARBA" id="ARBA00022975"/>
    </source>
</evidence>
<reference evidence="8 9" key="1">
    <citation type="submission" date="2019-07" db="EMBL/GenBank/DDBJ databases">
        <authorList>
            <person name="Li J."/>
        </authorList>
    </citation>
    <scope>NUCLEOTIDE SEQUENCE [LARGE SCALE GENOMIC DNA]</scope>
    <source>
        <strain evidence="8 9">TKL69</strain>
    </source>
</reference>
<evidence type="ECO:0000256" key="6">
    <source>
        <dbReference type="HAMAP-Rule" id="MF_01208"/>
    </source>
</evidence>
<name>A0A516KFD2_9BACI</name>
<dbReference type="Gene3D" id="3.40.50.2020">
    <property type="match status" value="1"/>
</dbReference>